<keyword evidence="1" id="KW-0472">Membrane</keyword>
<keyword evidence="1" id="KW-1133">Transmembrane helix</keyword>
<dbReference type="Proteomes" id="UP000887566">
    <property type="component" value="Unplaced"/>
</dbReference>
<organism evidence="2 3">
    <name type="scientific">Plectus sambesii</name>
    <dbReference type="NCBI Taxonomy" id="2011161"/>
    <lineage>
        <taxon>Eukaryota</taxon>
        <taxon>Metazoa</taxon>
        <taxon>Ecdysozoa</taxon>
        <taxon>Nematoda</taxon>
        <taxon>Chromadorea</taxon>
        <taxon>Plectida</taxon>
        <taxon>Plectina</taxon>
        <taxon>Plectoidea</taxon>
        <taxon>Plectidae</taxon>
        <taxon>Plectus</taxon>
    </lineage>
</organism>
<evidence type="ECO:0000313" key="2">
    <source>
        <dbReference type="Proteomes" id="UP000887566"/>
    </source>
</evidence>
<evidence type="ECO:0000256" key="1">
    <source>
        <dbReference type="SAM" id="Phobius"/>
    </source>
</evidence>
<sequence length="210" mass="22671">MSSTELNPPIRAQATGVWIGRRLLRTKDAVHESICGQSPCLLGSVQLAASVFIALICAVALAGWFFYGGYQSRQSTIIIIFLGILLVSASTVFGCCAVVHLSRIKRAMKQESDVQQSHRFAESVSSPPSAQDDSIAVHLRILRIQRSRQNSLCSQPGLSVNRSKTIVSAELTLPASEITPLSTNIKYSVSDDEESIDSTAEVQVVITPPS</sequence>
<feature type="transmembrane region" description="Helical" evidence="1">
    <location>
        <begin position="47"/>
        <end position="70"/>
    </location>
</feature>
<reference evidence="3" key="1">
    <citation type="submission" date="2022-11" db="UniProtKB">
        <authorList>
            <consortium name="WormBaseParasite"/>
        </authorList>
    </citation>
    <scope>IDENTIFICATION</scope>
</reference>
<name>A0A914X6Q9_9BILA</name>
<dbReference type="AlphaFoldDB" id="A0A914X6Q9"/>
<feature type="transmembrane region" description="Helical" evidence="1">
    <location>
        <begin position="76"/>
        <end position="101"/>
    </location>
</feature>
<evidence type="ECO:0000313" key="3">
    <source>
        <dbReference type="WBParaSite" id="PSAMB.scaffold696size43574.g7997.t1"/>
    </source>
</evidence>
<dbReference type="WBParaSite" id="PSAMB.scaffold696size43574.g7997.t1">
    <property type="protein sequence ID" value="PSAMB.scaffold696size43574.g7997.t1"/>
    <property type="gene ID" value="PSAMB.scaffold696size43574.g7997"/>
</dbReference>
<accession>A0A914X6Q9</accession>
<proteinExistence type="predicted"/>
<keyword evidence="2" id="KW-1185">Reference proteome</keyword>
<keyword evidence="1" id="KW-0812">Transmembrane</keyword>
<protein>
    <submittedName>
        <fullName evidence="3">Uncharacterized protein</fullName>
    </submittedName>
</protein>